<evidence type="ECO:0000313" key="4">
    <source>
        <dbReference type="Proteomes" id="UP000008461"/>
    </source>
</evidence>
<dbReference type="eggNOG" id="COG4870">
    <property type="taxonomic scope" value="Bacteria"/>
</dbReference>
<reference evidence="3 4" key="1">
    <citation type="journal article" date="2011" name="Stand. Genomic Sci.">
        <title>Complete genome sequence of Haliscomenobacter hydrossis type strain (O).</title>
        <authorList>
            <consortium name="US DOE Joint Genome Institute (JGI-PGF)"/>
            <person name="Daligault H."/>
            <person name="Lapidus A."/>
            <person name="Zeytun A."/>
            <person name="Nolan M."/>
            <person name="Lucas S."/>
            <person name="Del Rio T.G."/>
            <person name="Tice H."/>
            <person name="Cheng J.F."/>
            <person name="Tapia R."/>
            <person name="Han C."/>
            <person name="Goodwin L."/>
            <person name="Pitluck S."/>
            <person name="Liolios K."/>
            <person name="Pagani I."/>
            <person name="Ivanova N."/>
            <person name="Huntemann M."/>
            <person name="Mavromatis K."/>
            <person name="Mikhailova N."/>
            <person name="Pati A."/>
            <person name="Chen A."/>
            <person name="Palaniappan K."/>
            <person name="Land M."/>
            <person name="Hauser L."/>
            <person name="Brambilla E.M."/>
            <person name="Rohde M."/>
            <person name="Verbarg S."/>
            <person name="Goker M."/>
            <person name="Bristow J."/>
            <person name="Eisen J.A."/>
            <person name="Markowitz V."/>
            <person name="Hugenholtz P."/>
            <person name="Kyrpides N.C."/>
            <person name="Klenk H.P."/>
            <person name="Woyke T."/>
        </authorList>
    </citation>
    <scope>NUCLEOTIDE SEQUENCE [LARGE SCALE GENOMIC DNA]</scope>
    <source>
        <strain evidence="4">ATCC 27775 / DSM 1100 / LMG 10767 / O</strain>
    </source>
</reference>
<dbReference type="STRING" id="760192.Halhy_6346"/>
<dbReference type="KEGG" id="hhy:Halhy_6346"/>
<dbReference type="AlphaFoldDB" id="F4L7I5"/>
<feature type="signal peptide" evidence="1">
    <location>
        <begin position="1"/>
        <end position="22"/>
    </location>
</feature>
<dbReference type="Pfam" id="PF00112">
    <property type="entry name" value="Peptidase_C1"/>
    <property type="match status" value="1"/>
</dbReference>
<organism evidence="3 4">
    <name type="scientific">Haliscomenobacter hydrossis (strain ATCC 27775 / DSM 1100 / LMG 10767 / O)</name>
    <dbReference type="NCBI Taxonomy" id="760192"/>
    <lineage>
        <taxon>Bacteria</taxon>
        <taxon>Pseudomonadati</taxon>
        <taxon>Bacteroidota</taxon>
        <taxon>Saprospiria</taxon>
        <taxon>Saprospirales</taxon>
        <taxon>Haliscomenobacteraceae</taxon>
        <taxon>Haliscomenobacter</taxon>
    </lineage>
</organism>
<gene>
    <name evidence="3" type="ordered locus">Halhy_6346</name>
</gene>
<name>F4L7I5_HALH1</name>
<dbReference type="RefSeq" id="WP_013768686.1">
    <property type="nucleotide sequence ID" value="NC_015510.1"/>
</dbReference>
<feature type="chain" id="PRO_5003317659" description="Peptidase C1A papain C-terminal domain-containing protein" evidence="1">
    <location>
        <begin position="23"/>
        <end position="282"/>
    </location>
</feature>
<dbReference type="Proteomes" id="UP000008461">
    <property type="component" value="Chromosome"/>
</dbReference>
<feature type="domain" description="Peptidase C1A papain C-terminal" evidence="2">
    <location>
        <begin position="135"/>
        <end position="266"/>
    </location>
</feature>
<reference key="2">
    <citation type="submission" date="2011-04" db="EMBL/GenBank/DDBJ databases">
        <title>Complete sequence of chromosome of Haliscomenobacter hydrossis DSM 1100.</title>
        <authorList>
            <consortium name="US DOE Joint Genome Institute (JGI-PGF)"/>
            <person name="Lucas S."/>
            <person name="Han J."/>
            <person name="Lapidus A."/>
            <person name="Bruce D."/>
            <person name="Goodwin L."/>
            <person name="Pitluck S."/>
            <person name="Peters L."/>
            <person name="Kyrpides N."/>
            <person name="Mavromatis K."/>
            <person name="Ivanova N."/>
            <person name="Ovchinnikova G."/>
            <person name="Pagani I."/>
            <person name="Daligault H."/>
            <person name="Detter J.C."/>
            <person name="Han C."/>
            <person name="Land M."/>
            <person name="Hauser L."/>
            <person name="Markowitz V."/>
            <person name="Cheng J.-F."/>
            <person name="Hugenholtz P."/>
            <person name="Woyke T."/>
            <person name="Wu D."/>
            <person name="Verbarg S."/>
            <person name="Frueling A."/>
            <person name="Brambilla E."/>
            <person name="Klenk H.-P."/>
            <person name="Eisen J.A."/>
        </authorList>
    </citation>
    <scope>NUCLEOTIDE SEQUENCE</scope>
    <source>
        <strain>DSM 1100</strain>
    </source>
</reference>
<sequence>MNRISITLIVGFGLLLITSMSAQNPTTPAKTQANLSTRNAQTAAFGVQDQQLIDMMMPFVAGVGRAGSLDNLREQSVKPFMMPVREIEQVGTEMSYTLAACLEFYFNQDNNYKINLSPDFITLNLLGQNRALQFKDAFQFLSQNGTVDSAILPYGSQRLTNAVYNANKFRITNYLHVFSPLSKSLQKMFEIRKALVRGNPVIVEFNADASLAQANGKDTWVPQGTPSQVYPLAVVSFNEDKKMVELMSPWGSDWGRAGYIWISYEHFGQMAQNGFVVLPVGQ</sequence>
<dbReference type="OrthoDB" id="1491023at2"/>
<dbReference type="InterPro" id="IPR038765">
    <property type="entry name" value="Papain-like_cys_pep_sf"/>
</dbReference>
<evidence type="ECO:0000256" key="1">
    <source>
        <dbReference type="SAM" id="SignalP"/>
    </source>
</evidence>
<dbReference type="SUPFAM" id="SSF54001">
    <property type="entry name" value="Cysteine proteinases"/>
    <property type="match status" value="1"/>
</dbReference>
<dbReference type="EMBL" id="CP002691">
    <property type="protein sequence ID" value="AEE54165.1"/>
    <property type="molecule type" value="Genomic_DNA"/>
</dbReference>
<keyword evidence="1" id="KW-0732">Signal</keyword>
<dbReference type="HOGENOM" id="CLU_986145_0_0_10"/>
<evidence type="ECO:0000259" key="2">
    <source>
        <dbReference type="Pfam" id="PF00112"/>
    </source>
</evidence>
<dbReference type="Gene3D" id="3.90.70.10">
    <property type="entry name" value="Cysteine proteinases"/>
    <property type="match status" value="1"/>
</dbReference>
<dbReference type="GO" id="GO:0008234">
    <property type="term" value="F:cysteine-type peptidase activity"/>
    <property type="evidence" value="ECO:0007669"/>
    <property type="project" value="InterPro"/>
</dbReference>
<keyword evidence="4" id="KW-1185">Reference proteome</keyword>
<dbReference type="GO" id="GO:0006508">
    <property type="term" value="P:proteolysis"/>
    <property type="evidence" value="ECO:0007669"/>
    <property type="project" value="InterPro"/>
</dbReference>
<proteinExistence type="predicted"/>
<evidence type="ECO:0000313" key="3">
    <source>
        <dbReference type="EMBL" id="AEE54165.1"/>
    </source>
</evidence>
<protein>
    <recommendedName>
        <fullName evidence="2">Peptidase C1A papain C-terminal domain-containing protein</fullName>
    </recommendedName>
</protein>
<accession>F4L7I5</accession>
<dbReference type="InterPro" id="IPR000668">
    <property type="entry name" value="Peptidase_C1A_C"/>
</dbReference>